<dbReference type="Proteomes" id="UP000887578">
    <property type="component" value="Unplaced"/>
</dbReference>
<protein>
    <submittedName>
        <fullName evidence="3">Uncharacterized protein</fullName>
    </submittedName>
</protein>
<reference evidence="3" key="1">
    <citation type="submission" date="2022-11" db="UniProtKB">
        <authorList>
            <consortium name="WormBaseParasite"/>
        </authorList>
    </citation>
    <scope>IDENTIFICATION</scope>
</reference>
<organism evidence="2 3">
    <name type="scientific">Panagrolaimus davidi</name>
    <dbReference type="NCBI Taxonomy" id="227884"/>
    <lineage>
        <taxon>Eukaryota</taxon>
        <taxon>Metazoa</taxon>
        <taxon>Ecdysozoa</taxon>
        <taxon>Nematoda</taxon>
        <taxon>Chromadorea</taxon>
        <taxon>Rhabditida</taxon>
        <taxon>Tylenchina</taxon>
        <taxon>Panagrolaimomorpha</taxon>
        <taxon>Panagrolaimoidea</taxon>
        <taxon>Panagrolaimidae</taxon>
        <taxon>Panagrolaimus</taxon>
    </lineage>
</organism>
<evidence type="ECO:0000313" key="2">
    <source>
        <dbReference type="Proteomes" id="UP000887578"/>
    </source>
</evidence>
<keyword evidence="1" id="KW-0812">Transmembrane</keyword>
<keyword evidence="2" id="KW-1185">Reference proteome</keyword>
<feature type="transmembrane region" description="Helical" evidence="1">
    <location>
        <begin position="168"/>
        <end position="189"/>
    </location>
</feature>
<keyword evidence="1" id="KW-0472">Membrane</keyword>
<dbReference type="AlphaFoldDB" id="A0A914Q4Q0"/>
<name>A0A914Q4Q0_9BILA</name>
<accession>A0A914Q4Q0</accession>
<dbReference type="WBParaSite" id="PDA_v2.g26340.t1">
    <property type="protein sequence ID" value="PDA_v2.g26340.t1"/>
    <property type="gene ID" value="PDA_v2.g26340"/>
</dbReference>
<evidence type="ECO:0000313" key="3">
    <source>
        <dbReference type="WBParaSite" id="PDA_v2.g26340.t1"/>
    </source>
</evidence>
<proteinExistence type="predicted"/>
<keyword evidence="1" id="KW-1133">Transmembrane helix</keyword>
<sequence length="243" mass="28100">MTNLHSKASTFFTLNDEVPKEQWKKDSSNTTNKSTLSLHIAIYGKTFETHESETFDDKNIGDLKKKKFDSIKDTNFNATSTFVIQNPFEFPRQQNGKLPEPELSQFKASQRLFNPNEALKENSDPNVAESKIPPEPRFIPGVKEKKFTHSRFYDRLRYIVRLPLANSFTRGITVVCLLIATTNAIAYIWKGPGHPLNRYRWNLMKARGELTPEMLEKERLLSDYVVDHWVNPREPLQGARPVM</sequence>
<evidence type="ECO:0000256" key="1">
    <source>
        <dbReference type="SAM" id="Phobius"/>
    </source>
</evidence>